<evidence type="ECO:0000256" key="6">
    <source>
        <dbReference type="ARBA" id="ARBA00023242"/>
    </source>
</evidence>
<dbReference type="PROSITE" id="PS00463">
    <property type="entry name" value="ZN2_CY6_FUNGAL_1"/>
    <property type="match status" value="1"/>
</dbReference>
<name>A0AA38Y7Y7_9EURO</name>
<dbReference type="InterPro" id="IPR050613">
    <property type="entry name" value="Sec_Metabolite_Reg"/>
</dbReference>
<comment type="caution">
    <text evidence="10">The sequence shown here is derived from an EMBL/GenBank/DDBJ whole genome shotgun (WGS) entry which is preliminary data.</text>
</comment>
<keyword evidence="3" id="KW-0805">Transcription regulation</keyword>
<sequence length="868" mass="96025">MSQTPSENVATSSGTPSAYVDTPSSGPAHPFQLRSCVTCRARKVRCDRRSPCSNCRRGNIVCVFPSGDRPPRWARRLEHLANDPSSSSTSKSQMASPVVDQVEDRLRALENLVKELSSQLNQARTAAAAAGSANGGSSGVNSPGSSAHADLQSHPSPSAEDGRLNKQFGRLVVQDASSSRYVTGGFWSRVDDELSGLEVDNGGLAADEPEVSKHDPTPGNTPSTQEIRSTASERYAFLFRHNLNPLAPDSRSFHPLPSQIPFILDVFAENVNLFYHIVHVPTVAKMVRDLRGSGMSNLTPSHEALMFSIYYAAIMSMEEDDILTNFGSSKADLASKYRYGLEHFLAKADFLNAPDIVLVQALSIFLFLARRDDSPRFAYMMTGLLVRMAQYLGLQRDGDNFKHLTPFDTDLRRRVWWAVVILDIRSAEDQGTDMAIPQGSFDTKMPWNINDTDIDPETKQVPAERHGLTDRAFTRINIEINKNMRQMTAAVAAGSNNGAGLEEQSRLLNDIWQRLDEGYLQYAPDTGSVAHWVAVTIARLVMAKMTLIVFLPVLFSSSPSGMTSESIRMKLLIAAIEVAEYNHMLNAEEAARHWRWIYQTRTHWHAIVYLLIETCRRPWSPLVERAWVALHSPWLIPARVADRNSHHWIPLRKLMAQSRKHRNTEIERLRADPQAAVRLEMEYSNMPTPSSSGTFPDGRSADVFLRRWGDVIATPAGPTRMPNDTSTSARRADATPDTNCMTLSGGTSIGVIDLGDVRPIMDFAQGYVAGIDEQQTLQTIPGLVNNMQATFGESTAEHDANLAYRAMPTLPTDGTDGDRTTTGAGFVTWLWADSSPSADDFAAFDNVNMDLDGGMDWYSWIESAKGIE</sequence>
<keyword evidence="11" id="KW-1185">Reference proteome</keyword>
<evidence type="ECO:0000256" key="7">
    <source>
        <dbReference type="SAM" id="Coils"/>
    </source>
</evidence>
<dbReference type="Proteomes" id="UP001172681">
    <property type="component" value="Unassembled WGS sequence"/>
</dbReference>
<accession>A0AA38Y7Y7</accession>
<gene>
    <name evidence="10" type="ORF">H2204_004182</name>
</gene>
<dbReference type="Pfam" id="PF00172">
    <property type="entry name" value="Zn_clus"/>
    <property type="match status" value="1"/>
</dbReference>
<feature type="region of interest" description="Disordered" evidence="8">
    <location>
        <begin position="715"/>
        <end position="739"/>
    </location>
</feature>
<dbReference type="InterPro" id="IPR001138">
    <property type="entry name" value="Zn2Cys6_DnaBD"/>
</dbReference>
<keyword evidence="4" id="KW-0238">DNA-binding</keyword>
<reference evidence="10" key="1">
    <citation type="submission" date="2022-10" db="EMBL/GenBank/DDBJ databases">
        <title>Culturing micro-colonial fungi from biological soil crusts in the Mojave desert and describing Neophaeococcomyces mojavensis, and introducing the new genera and species Taxawa tesnikishii.</title>
        <authorList>
            <person name="Kurbessoian T."/>
            <person name="Stajich J.E."/>
        </authorList>
    </citation>
    <scope>NUCLEOTIDE SEQUENCE</scope>
    <source>
        <strain evidence="10">TK_35</strain>
    </source>
</reference>
<dbReference type="GO" id="GO:0008270">
    <property type="term" value="F:zinc ion binding"/>
    <property type="evidence" value="ECO:0007669"/>
    <property type="project" value="InterPro"/>
</dbReference>
<evidence type="ECO:0000256" key="1">
    <source>
        <dbReference type="ARBA" id="ARBA00004123"/>
    </source>
</evidence>
<dbReference type="Pfam" id="PF04082">
    <property type="entry name" value="Fungal_trans"/>
    <property type="match status" value="1"/>
</dbReference>
<keyword evidence="6" id="KW-0539">Nucleus</keyword>
<feature type="compositionally biased region" description="Polar residues" evidence="8">
    <location>
        <begin position="1"/>
        <end position="16"/>
    </location>
</feature>
<dbReference type="SUPFAM" id="SSF57701">
    <property type="entry name" value="Zn2/Cys6 DNA-binding domain"/>
    <property type="match status" value="1"/>
</dbReference>
<dbReference type="SMART" id="SM00066">
    <property type="entry name" value="GAL4"/>
    <property type="match status" value="1"/>
</dbReference>
<dbReference type="PROSITE" id="PS50048">
    <property type="entry name" value="ZN2_CY6_FUNGAL_2"/>
    <property type="match status" value="1"/>
</dbReference>
<dbReference type="GO" id="GO:0000981">
    <property type="term" value="F:DNA-binding transcription factor activity, RNA polymerase II-specific"/>
    <property type="evidence" value="ECO:0007669"/>
    <property type="project" value="InterPro"/>
</dbReference>
<keyword evidence="2" id="KW-0479">Metal-binding</keyword>
<keyword evidence="5" id="KW-0804">Transcription</keyword>
<dbReference type="CDD" id="cd12148">
    <property type="entry name" value="fungal_TF_MHR"/>
    <property type="match status" value="1"/>
</dbReference>
<keyword evidence="7" id="KW-0175">Coiled coil</keyword>
<dbReference type="AlphaFoldDB" id="A0AA38Y7Y7"/>
<dbReference type="GO" id="GO:0003677">
    <property type="term" value="F:DNA binding"/>
    <property type="evidence" value="ECO:0007669"/>
    <property type="project" value="UniProtKB-KW"/>
</dbReference>
<feature type="domain" description="Zn(2)-C6 fungal-type" evidence="9">
    <location>
        <begin position="35"/>
        <end position="64"/>
    </location>
</feature>
<dbReference type="CDD" id="cd00067">
    <property type="entry name" value="GAL4"/>
    <property type="match status" value="1"/>
</dbReference>
<evidence type="ECO:0000256" key="2">
    <source>
        <dbReference type="ARBA" id="ARBA00022723"/>
    </source>
</evidence>
<feature type="region of interest" description="Disordered" evidence="8">
    <location>
        <begin position="199"/>
        <end position="227"/>
    </location>
</feature>
<feature type="region of interest" description="Disordered" evidence="8">
    <location>
        <begin position="127"/>
        <end position="163"/>
    </location>
</feature>
<protein>
    <recommendedName>
        <fullName evidence="9">Zn(2)-C6 fungal-type domain-containing protein</fullName>
    </recommendedName>
</protein>
<dbReference type="Gene3D" id="4.10.240.10">
    <property type="entry name" value="Zn(2)-C6 fungal-type DNA-binding domain"/>
    <property type="match status" value="1"/>
</dbReference>
<dbReference type="PANTHER" id="PTHR31001">
    <property type="entry name" value="UNCHARACTERIZED TRANSCRIPTIONAL REGULATORY PROTEIN"/>
    <property type="match status" value="1"/>
</dbReference>
<dbReference type="SMART" id="SM00906">
    <property type="entry name" value="Fungal_trans"/>
    <property type="match status" value="1"/>
</dbReference>
<feature type="compositionally biased region" description="Polar residues" evidence="8">
    <location>
        <begin position="218"/>
        <end position="227"/>
    </location>
</feature>
<comment type="subcellular location">
    <subcellularLocation>
        <location evidence="1">Nucleus</location>
    </subcellularLocation>
</comment>
<evidence type="ECO:0000256" key="4">
    <source>
        <dbReference type="ARBA" id="ARBA00023125"/>
    </source>
</evidence>
<dbReference type="GO" id="GO:0005634">
    <property type="term" value="C:nucleus"/>
    <property type="evidence" value="ECO:0007669"/>
    <property type="project" value="UniProtKB-SubCell"/>
</dbReference>
<evidence type="ECO:0000256" key="5">
    <source>
        <dbReference type="ARBA" id="ARBA00023163"/>
    </source>
</evidence>
<evidence type="ECO:0000259" key="9">
    <source>
        <dbReference type="PROSITE" id="PS50048"/>
    </source>
</evidence>
<dbReference type="InterPro" id="IPR007219">
    <property type="entry name" value="XnlR_reg_dom"/>
</dbReference>
<organism evidence="10 11">
    <name type="scientific">Knufia peltigerae</name>
    <dbReference type="NCBI Taxonomy" id="1002370"/>
    <lineage>
        <taxon>Eukaryota</taxon>
        <taxon>Fungi</taxon>
        <taxon>Dikarya</taxon>
        <taxon>Ascomycota</taxon>
        <taxon>Pezizomycotina</taxon>
        <taxon>Eurotiomycetes</taxon>
        <taxon>Chaetothyriomycetidae</taxon>
        <taxon>Chaetothyriales</taxon>
        <taxon>Trichomeriaceae</taxon>
        <taxon>Knufia</taxon>
    </lineage>
</organism>
<evidence type="ECO:0000256" key="8">
    <source>
        <dbReference type="SAM" id="MobiDB-lite"/>
    </source>
</evidence>
<evidence type="ECO:0000256" key="3">
    <source>
        <dbReference type="ARBA" id="ARBA00023015"/>
    </source>
</evidence>
<feature type="region of interest" description="Disordered" evidence="8">
    <location>
        <begin position="1"/>
        <end position="26"/>
    </location>
</feature>
<proteinExistence type="predicted"/>
<dbReference type="PANTHER" id="PTHR31001:SF50">
    <property type="entry name" value="ZN(II)2CYS6 TRANSCRIPTION FACTOR (EUROFUNG)"/>
    <property type="match status" value="1"/>
</dbReference>
<dbReference type="InterPro" id="IPR036864">
    <property type="entry name" value="Zn2-C6_fun-type_DNA-bd_sf"/>
</dbReference>
<dbReference type="EMBL" id="JAPDRN010000020">
    <property type="protein sequence ID" value="KAJ9638706.1"/>
    <property type="molecule type" value="Genomic_DNA"/>
</dbReference>
<evidence type="ECO:0000313" key="10">
    <source>
        <dbReference type="EMBL" id="KAJ9638706.1"/>
    </source>
</evidence>
<feature type="coiled-coil region" evidence="7">
    <location>
        <begin position="99"/>
        <end position="126"/>
    </location>
</feature>
<dbReference type="GO" id="GO:0006351">
    <property type="term" value="P:DNA-templated transcription"/>
    <property type="evidence" value="ECO:0007669"/>
    <property type="project" value="InterPro"/>
</dbReference>
<evidence type="ECO:0000313" key="11">
    <source>
        <dbReference type="Proteomes" id="UP001172681"/>
    </source>
</evidence>